<proteinExistence type="predicted"/>
<dbReference type="AlphaFoldDB" id="A0ABD1ZDY6"/>
<keyword evidence="2" id="KW-1185">Reference proteome</keyword>
<evidence type="ECO:0000313" key="1">
    <source>
        <dbReference type="EMBL" id="KAL2649633.1"/>
    </source>
</evidence>
<protein>
    <submittedName>
        <fullName evidence="1">Uncharacterized protein</fullName>
    </submittedName>
</protein>
<name>A0ABD1ZDY6_9MARC</name>
<gene>
    <name evidence="1" type="ORF">R1flu_017761</name>
</gene>
<sequence>MDMEELEALKASINDYLRPSVDTNFDWDRFSSFLELVLKKLEEKRQERLLEKRCLSYLLHDLKLRLEREIGEFHPSIYSETNVGKWMSNNLAVLKTLRKNAKYRAVCDFAATRKRMSLQYNFSAGTDVIGELIAATK</sequence>
<accession>A0ABD1ZDY6</accession>
<reference evidence="1 2" key="1">
    <citation type="submission" date="2024-09" db="EMBL/GenBank/DDBJ databases">
        <title>Chromosome-scale assembly of Riccia fluitans.</title>
        <authorList>
            <person name="Paukszto L."/>
            <person name="Sawicki J."/>
            <person name="Karawczyk K."/>
            <person name="Piernik-Szablinska J."/>
            <person name="Szczecinska M."/>
            <person name="Mazdziarz M."/>
        </authorList>
    </citation>
    <scope>NUCLEOTIDE SEQUENCE [LARGE SCALE GENOMIC DNA]</scope>
    <source>
        <strain evidence="1">Rf_01</strain>
        <tissue evidence="1">Aerial parts of the thallus</tissue>
    </source>
</reference>
<comment type="caution">
    <text evidence="1">The sequence shown here is derived from an EMBL/GenBank/DDBJ whole genome shotgun (WGS) entry which is preliminary data.</text>
</comment>
<evidence type="ECO:0000313" key="2">
    <source>
        <dbReference type="Proteomes" id="UP001605036"/>
    </source>
</evidence>
<dbReference type="Proteomes" id="UP001605036">
    <property type="component" value="Unassembled WGS sequence"/>
</dbReference>
<dbReference type="EMBL" id="JBHFFA010000001">
    <property type="protein sequence ID" value="KAL2649633.1"/>
    <property type="molecule type" value="Genomic_DNA"/>
</dbReference>
<organism evidence="1 2">
    <name type="scientific">Riccia fluitans</name>
    <dbReference type="NCBI Taxonomy" id="41844"/>
    <lineage>
        <taxon>Eukaryota</taxon>
        <taxon>Viridiplantae</taxon>
        <taxon>Streptophyta</taxon>
        <taxon>Embryophyta</taxon>
        <taxon>Marchantiophyta</taxon>
        <taxon>Marchantiopsida</taxon>
        <taxon>Marchantiidae</taxon>
        <taxon>Marchantiales</taxon>
        <taxon>Ricciaceae</taxon>
        <taxon>Riccia</taxon>
    </lineage>
</organism>